<evidence type="ECO:0000313" key="6">
    <source>
        <dbReference type="EMBL" id="QIS16927.1"/>
    </source>
</evidence>
<feature type="compositionally biased region" description="Basic and acidic residues" evidence="4">
    <location>
        <begin position="187"/>
        <end position="196"/>
    </location>
</feature>
<dbReference type="Proteomes" id="UP000503540">
    <property type="component" value="Chromosome"/>
</dbReference>
<evidence type="ECO:0000256" key="4">
    <source>
        <dbReference type="SAM" id="MobiDB-lite"/>
    </source>
</evidence>
<keyword evidence="7" id="KW-1185">Reference proteome</keyword>
<reference evidence="6 7" key="1">
    <citation type="journal article" date="2019" name="ACS Chem. Biol.">
        <title>Identification and Mobilization of a Cryptic Antibiotic Biosynthesis Gene Locus from a Human-Pathogenic Nocardia Isolate.</title>
        <authorList>
            <person name="Herisse M."/>
            <person name="Ishida K."/>
            <person name="Porter J.L."/>
            <person name="Howden B."/>
            <person name="Hertweck C."/>
            <person name="Stinear T.P."/>
            <person name="Pidot S.J."/>
        </authorList>
    </citation>
    <scope>NUCLEOTIDE SEQUENCE [LARGE SCALE GENOMIC DNA]</scope>
    <source>
        <strain evidence="6 7">AUSMDU00012717</strain>
    </source>
</reference>
<sequence>MVVARPCTAMPSSIGTIGSHLCHSRFREIPMITGSVWWIPSIPASTHNLVHTHKMDIMRPRTADVVAHWNPKCAAEIAVVVVGGSWKPTIIQLLATHEILRYGELTRAIKTITPRVLTHQLRELEDDGLVHRRIYQQVPPKVEYSLTDLGRSTSELMDALARWGRHYIAAVRSTTPEEEAPSPVLAEQHHPDRSRA</sequence>
<dbReference type="InterPro" id="IPR036388">
    <property type="entry name" value="WH-like_DNA-bd_sf"/>
</dbReference>
<dbReference type="CDD" id="cd00090">
    <property type="entry name" value="HTH_ARSR"/>
    <property type="match status" value="1"/>
</dbReference>
<protein>
    <recommendedName>
        <fullName evidence="5">HTH hxlR-type domain-containing protein</fullName>
    </recommendedName>
</protein>
<organism evidence="6 7">
    <name type="scientific">Nocardia arthritidis</name>
    <dbReference type="NCBI Taxonomy" id="228602"/>
    <lineage>
        <taxon>Bacteria</taxon>
        <taxon>Bacillati</taxon>
        <taxon>Actinomycetota</taxon>
        <taxon>Actinomycetes</taxon>
        <taxon>Mycobacteriales</taxon>
        <taxon>Nocardiaceae</taxon>
        <taxon>Nocardia</taxon>
    </lineage>
</organism>
<dbReference type="InterPro" id="IPR002577">
    <property type="entry name" value="HTH_HxlR"/>
</dbReference>
<dbReference type="KEGG" id="nah:F5544_33685"/>
<feature type="region of interest" description="Disordered" evidence="4">
    <location>
        <begin position="174"/>
        <end position="196"/>
    </location>
</feature>
<dbReference type="GO" id="GO:0003677">
    <property type="term" value="F:DNA binding"/>
    <property type="evidence" value="ECO:0007669"/>
    <property type="project" value="UniProtKB-KW"/>
</dbReference>
<dbReference type="InterPro" id="IPR011991">
    <property type="entry name" value="ArsR-like_HTH"/>
</dbReference>
<evidence type="ECO:0000256" key="2">
    <source>
        <dbReference type="ARBA" id="ARBA00023125"/>
    </source>
</evidence>
<keyword evidence="1" id="KW-0805">Transcription regulation</keyword>
<accession>A0A6G9YUX4</accession>
<evidence type="ECO:0000256" key="3">
    <source>
        <dbReference type="ARBA" id="ARBA00023163"/>
    </source>
</evidence>
<feature type="domain" description="HTH hxlR-type" evidence="5">
    <location>
        <begin position="73"/>
        <end position="172"/>
    </location>
</feature>
<dbReference type="PANTHER" id="PTHR33204">
    <property type="entry name" value="TRANSCRIPTIONAL REGULATOR, MARR FAMILY"/>
    <property type="match status" value="1"/>
</dbReference>
<dbReference type="PROSITE" id="PS51118">
    <property type="entry name" value="HTH_HXLR"/>
    <property type="match status" value="1"/>
</dbReference>
<dbReference type="Pfam" id="PF01638">
    <property type="entry name" value="HxlR"/>
    <property type="match status" value="1"/>
</dbReference>
<keyword evidence="3" id="KW-0804">Transcription</keyword>
<dbReference type="Gene3D" id="1.10.10.10">
    <property type="entry name" value="Winged helix-like DNA-binding domain superfamily/Winged helix DNA-binding domain"/>
    <property type="match status" value="1"/>
</dbReference>
<evidence type="ECO:0000313" key="7">
    <source>
        <dbReference type="Proteomes" id="UP000503540"/>
    </source>
</evidence>
<dbReference type="InterPro" id="IPR036390">
    <property type="entry name" value="WH_DNA-bd_sf"/>
</dbReference>
<dbReference type="AlphaFoldDB" id="A0A6G9YUX4"/>
<name>A0A6G9YUX4_9NOCA</name>
<evidence type="ECO:0000256" key="1">
    <source>
        <dbReference type="ARBA" id="ARBA00023015"/>
    </source>
</evidence>
<proteinExistence type="predicted"/>
<evidence type="ECO:0000259" key="5">
    <source>
        <dbReference type="PROSITE" id="PS51118"/>
    </source>
</evidence>
<dbReference type="EMBL" id="CP046172">
    <property type="protein sequence ID" value="QIS16927.1"/>
    <property type="molecule type" value="Genomic_DNA"/>
</dbReference>
<gene>
    <name evidence="6" type="ORF">F5544_33685</name>
</gene>
<keyword evidence="2" id="KW-0238">DNA-binding</keyword>
<dbReference type="PANTHER" id="PTHR33204:SF29">
    <property type="entry name" value="TRANSCRIPTIONAL REGULATOR"/>
    <property type="match status" value="1"/>
</dbReference>
<dbReference type="SUPFAM" id="SSF46785">
    <property type="entry name" value="Winged helix' DNA-binding domain"/>
    <property type="match status" value="1"/>
</dbReference>